<dbReference type="Gene3D" id="3.40.630.10">
    <property type="entry name" value="Zn peptidases"/>
    <property type="match status" value="2"/>
</dbReference>
<evidence type="ECO:0000256" key="2">
    <source>
        <dbReference type="ARBA" id="ARBA00022801"/>
    </source>
</evidence>
<evidence type="ECO:0000259" key="3">
    <source>
        <dbReference type="Pfam" id="PF07687"/>
    </source>
</evidence>
<dbReference type="KEGG" id="cheb:HH215_14565"/>
<dbReference type="InterPro" id="IPR036264">
    <property type="entry name" value="Bact_exopeptidase_dim_dom"/>
</dbReference>
<reference evidence="4 5" key="1">
    <citation type="submission" date="2020-04" db="EMBL/GenBank/DDBJ databases">
        <title>Genome sequencing of novel species.</title>
        <authorList>
            <person name="Heo J."/>
            <person name="Kim S.-J."/>
            <person name="Kim J.-S."/>
            <person name="Hong S.-B."/>
            <person name="Kwon S.-W."/>
        </authorList>
    </citation>
    <scope>NUCLEOTIDE SEQUENCE [LARGE SCALE GENOMIC DNA]</scope>
    <source>
        <strain evidence="4 5">MFER-1</strain>
    </source>
</reference>
<dbReference type="SUPFAM" id="SSF53187">
    <property type="entry name" value="Zn-dependent exopeptidases"/>
    <property type="match status" value="1"/>
</dbReference>
<gene>
    <name evidence="4" type="ORF">HH215_14565</name>
</gene>
<evidence type="ECO:0000313" key="5">
    <source>
        <dbReference type="Proteomes" id="UP000502248"/>
    </source>
</evidence>
<dbReference type="PANTHER" id="PTHR43808:SF25">
    <property type="entry name" value="PEPTIDASE M20 DIMERISATION DOMAIN-CONTAINING PROTEIN"/>
    <property type="match status" value="1"/>
</dbReference>
<accession>A0A7Z2ZLV2</accession>
<name>A0A7Z2ZLV2_9BACL</name>
<dbReference type="GO" id="GO:0016787">
    <property type="term" value="F:hydrolase activity"/>
    <property type="evidence" value="ECO:0007669"/>
    <property type="project" value="UniProtKB-KW"/>
</dbReference>
<feature type="domain" description="Peptidase M20 dimerisation" evidence="3">
    <location>
        <begin position="174"/>
        <end position="285"/>
    </location>
</feature>
<dbReference type="InterPro" id="IPR002933">
    <property type="entry name" value="Peptidase_M20"/>
</dbReference>
<dbReference type="GO" id="GO:0046872">
    <property type="term" value="F:metal ion binding"/>
    <property type="evidence" value="ECO:0007669"/>
    <property type="project" value="UniProtKB-KW"/>
</dbReference>
<dbReference type="AlphaFoldDB" id="A0A7Z2ZLV2"/>
<dbReference type="InterPro" id="IPR011650">
    <property type="entry name" value="Peptidase_M20_dimer"/>
</dbReference>
<evidence type="ECO:0000256" key="1">
    <source>
        <dbReference type="ARBA" id="ARBA00022723"/>
    </source>
</evidence>
<dbReference type="EMBL" id="CP051680">
    <property type="protein sequence ID" value="QJD84289.1"/>
    <property type="molecule type" value="Genomic_DNA"/>
</dbReference>
<dbReference type="Proteomes" id="UP000502248">
    <property type="component" value="Chromosome"/>
</dbReference>
<dbReference type="SUPFAM" id="SSF55031">
    <property type="entry name" value="Bacterial exopeptidase dimerisation domain"/>
    <property type="match status" value="1"/>
</dbReference>
<keyword evidence="1" id="KW-0479">Metal-binding</keyword>
<dbReference type="Pfam" id="PF07687">
    <property type="entry name" value="M20_dimer"/>
    <property type="match status" value="1"/>
</dbReference>
<protein>
    <submittedName>
        <fullName evidence="4">M20 family metallopeptidase</fullName>
    </submittedName>
</protein>
<organism evidence="4 5">
    <name type="scientific">Cohnella herbarum</name>
    <dbReference type="NCBI Taxonomy" id="2728023"/>
    <lineage>
        <taxon>Bacteria</taxon>
        <taxon>Bacillati</taxon>
        <taxon>Bacillota</taxon>
        <taxon>Bacilli</taxon>
        <taxon>Bacillales</taxon>
        <taxon>Paenibacillaceae</taxon>
        <taxon>Cohnella</taxon>
    </lineage>
</organism>
<dbReference type="PANTHER" id="PTHR43808">
    <property type="entry name" value="ACETYLORNITHINE DEACETYLASE"/>
    <property type="match status" value="1"/>
</dbReference>
<proteinExistence type="predicted"/>
<dbReference type="Gene3D" id="3.30.70.360">
    <property type="match status" value="1"/>
</dbReference>
<sequence length="386" mass="42560">MPSVLTDHVKSDRIVRDTFQLVSTPSPTGDTREVAALYERLLQDAGCKVERFDLINNNPTLVATFGGDLPGKTIIFNGHMDTVTIDHEPAAIREGRIYGRGACDMKGSLACILEVLRVLKDSETKLHGKIVIIANSLHESPGGRGEDLIALAEKMKLSADVAIVMEGATTECTVAQFGSATFEITIRREGEPSHQLYTPPGTANPIHVASDIIQLLRELNVELEKDYVEDIGYASYFIGSVHSGQFYNQHPKEAQIVGVRRYSPQTTFEDVDKELRTHLDRIAAEHGVEVILDLVKVRDGYRLDKSNPAVEVLVQAIQNVRGIQVPLVGKKLVTDAGIIANDFATPALCHGPDQRSAHGDVEFVEISELEWTTKVYLEFIDAYMKD</sequence>
<dbReference type="InterPro" id="IPR050072">
    <property type="entry name" value="Peptidase_M20A"/>
</dbReference>
<dbReference type="Pfam" id="PF01546">
    <property type="entry name" value="Peptidase_M20"/>
    <property type="match status" value="1"/>
</dbReference>
<dbReference type="RefSeq" id="WP_169280573.1">
    <property type="nucleotide sequence ID" value="NZ_CP051680.1"/>
</dbReference>
<evidence type="ECO:0000313" key="4">
    <source>
        <dbReference type="EMBL" id="QJD84289.1"/>
    </source>
</evidence>
<keyword evidence="5" id="KW-1185">Reference proteome</keyword>
<keyword evidence="2" id="KW-0378">Hydrolase</keyword>